<dbReference type="Pfam" id="PF22936">
    <property type="entry name" value="Pol_BBD"/>
    <property type="match status" value="1"/>
</dbReference>
<protein>
    <submittedName>
        <fullName evidence="5">Uncharacterized protein</fullName>
    </submittedName>
</protein>
<dbReference type="InterPro" id="IPR057670">
    <property type="entry name" value="SH3_retrovirus"/>
</dbReference>
<feature type="compositionally biased region" description="Polar residues" evidence="1">
    <location>
        <begin position="216"/>
        <end position="227"/>
    </location>
</feature>
<reference evidence="5" key="2">
    <citation type="journal article" date="2022" name="Res Sq">
        <title>Comparative Genomics Reveals Insights into the Divergent Evolution of Astigmatic Mites and Household Pest Adaptations.</title>
        <authorList>
            <person name="Xiong Q."/>
            <person name="Wan A.T.-Y."/>
            <person name="Liu X.-Y."/>
            <person name="Fung C.S.-H."/>
            <person name="Xiao X."/>
            <person name="Malainual N."/>
            <person name="Hou J."/>
            <person name="Wang L."/>
            <person name="Wang M."/>
            <person name="Yang K."/>
            <person name="Cui Y."/>
            <person name="Leung E."/>
            <person name="Nong W."/>
            <person name="Shin S.-K."/>
            <person name="Au S."/>
            <person name="Jeong K.Y."/>
            <person name="Chew F.T."/>
            <person name="Hui J."/>
            <person name="Leung T.F."/>
            <person name="Tungtrongchitr A."/>
            <person name="Zhong N."/>
            <person name="Liu Z."/>
            <person name="Tsui S."/>
        </authorList>
    </citation>
    <scope>NUCLEOTIDE SEQUENCE</scope>
    <source>
        <strain evidence="5">Derf</strain>
        <tissue evidence="5">Whole organism</tissue>
    </source>
</reference>
<organism evidence="5 6">
    <name type="scientific">Dermatophagoides farinae</name>
    <name type="common">American house dust mite</name>
    <dbReference type="NCBI Taxonomy" id="6954"/>
    <lineage>
        <taxon>Eukaryota</taxon>
        <taxon>Metazoa</taxon>
        <taxon>Ecdysozoa</taxon>
        <taxon>Arthropoda</taxon>
        <taxon>Chelicerata</taxon>
        <taxon>Arachnida</taxon>
        <taxon>Acari</taxon>
        <taxon>Acariformes</taxon>
        <taxon>Sarcoptiformes</taxon>
        <taxon>Astigmata</taxon>
        <taxon>Psoroptidia</taxon>
        <taxon>Analgoidea</taxon>
        <taxon>Pyroglyphidae</taxon>
        <taxon>Dermatophagoidinae</taxon>
        <taxon>Dermatophagoides</taxon>
    </lineage>
</organism>
<dbReference type="InterPro" id="IPR054722">
    <property type="entry name" value="PolX-like_BBD"/>
</dbReference>
<evidence type="ECO:0000259" key="3">
    <source>
        <dbReference type="Pfam" id="PF22936"/>
    </source>
</evidence>
<evidence type="ECO:0000313" key="6">
    <source>
        <dbReference type="Proteomes" id="UP000790347"/>
    </source>
</evidence>
<evidence type="ECO:0000259" key="2">
    <source>
        <dbReference type="Pfam" id="PF05699"/>
    </source>
</evidence>
<evidence type="ECO:0000313" key="5">
    <source>
        <dbReference type="EMBL" id="KAH9527757.1"/>
    </source>
</evidence>
<dbReference type="PANTHER" id="PTHR45913:SF10">
    <property type="entry name" value="DUF4371 DOMAIN-CONTAINING PROTEIN"/>
    <property type="match status" value="1"/>
</dbReference>
<comment type="caution">
    <text evidence="5">The sequence shown here is derived from an EMBL/GenBank/DDBJ whole genome shotgun (WGS) entry which is preliminary data.</text>
</comment>
<gene>
    <name evidence="5" type="ORF">DERF_001762</name>
</gene>
<dbReference type="Proteomes" id="UP000790347">
    <property type="component" value="Unassembled WGS sequence"/>
</dbReference>
<proteinExistence type="predicted"/>
<feature type="domain" description="HAT C-terminal dimerisation" evidence="2">
    <location>
        <begin position="1131"/>
        <end position="1197"/>
    </location>
</feature>
<feature type="domain" description="Retrovirus-related Pol polyprotein from transposon TNT 1-94-like beta-barrel" evidence="3">
    <location>
        <begin position="256"/>
        <end position="333"/>
    </location>
</feature>
<evidence type="ECO:0000259" key="4">
    <source>
        <dbReference type="Pfam" id="PF25597"/>
    </source>
</evidence>
<dbReference type="InterPro" id="IPR012337">
    <property type="entry name" value="RNaseH-like_sf"/>
</dbReference>
<dbReference type="PANTHER" id="PTHR45913">
    <property type="entry name" value="EPM2A-INTERACTING PROTEIN 1"/>
    <property type="match status" value="1"/>
</dbReference>
<name>A0A922LBF7_DERFA</name>
<dbReference type="InterPro" id="IPR008906">
    <property type="entry name" value="HATC_C_dom"/>
</dbReference>
<dbReference type="Pfam" id="PF25597">
    <property type="entry name" value="SH3_retrovirus"/>
    <property type="match status" value="1"/>
</dbReference>
<feature type="domain" description="Retroviral polymerase SH3-like" evidence="4">
    <location>
        <begin position="483"/>
        <end position="545"/>
    </location>
</feature>
<sequence length="1422" mass="164610">MVRILNLGFQTCNKSHFLEAEISSDHEEYSDYQRFFGLLKFTFTPSTMERVNHCKSVFEIWTYMARSEKDSFSTSVRKFIELIKTVFDGGELRAWMEKLTEKFESLESDFVKLNESTRCVIIVGLLPRPRFERLADRLMTHPNLTIKDIMNSFIEEDEKNKSNMNLNKNVSSTVQSVKAVYNKKFGKNRNIKCTYCNLFGHKMEVCRKKVRDEQSKQTASSSNTKNVSTEKKNEVVKQQLKSVMKKTKFTFNQNQWILDTGCTSHATIDESKFVSSMHKNIEFETASENIVSSKIGTVIINQNSNNQLVLKNVVFGKFNSNLISVHQLHLDGYTVDFEKTTAFIRKNNIEITAEKHPSGLWIVNEQEDHLMFNLWHNRLGHCGKTVLERISKQYSFIDKKLDQCKNCVKNKSVSKSHSLSMVYEDVEVFELLHIDLWESPVVSVGGNKYALIIVDHKSRDGISSYEKFFGRKPSYNHLKTFGCVAYYHQPKHLRNKLEETSVKMMFIGYTNSTVNYRLLDPENLTVITTNDVRFDESELYFTESSDNRFIVQTADSSTDIESDDIEERVHDIQTSNLFGYSCINSSIIPTSYENALKMSDVEQWKEAIQKEVDQLQKYVYIRKLLKEFNMEDCKVTNVPMSNLYQHNNEEEINESLPIQKLLGSLIYIANRTRPDICFAVNWLSRFIKKPTNSLWLAAKQILRFLAGTVDQKLVLGCLDSQIELFTDASFGQGETRHSTSGLLIRSGKSLLFWRSIKQNKISTSSCESESRAILDGYNSVVFIKEVMDFIGFRTTVKVKCDNKSANYIFSGSTMKKSKHFDLEIKKIIEVFSEDPDYGIEYVETSLQLADILTKPLMKISFERIAKKIFVTTDGARSLTGRENGFINLFTKRIGHPILYFHCIIHQQALCAKTGLKMFEDILCFVTKLVNFLSARALNKRKFQELLNEVNSSYNSLLLYNNVRWLSRGNVLQRFVDCLEEIRLFLNNENMIDQYKQLLDVEWLAKLYFFTDLCSHLNELNIKLQESECHEKPIKESLTKEFSMVIQSLIQEFSARFTQFKEFEETLKFILYPDTIPFEKLNLKVLDWLNFNELEMQLVEFQSSTIWKQKFVDLRNDLENIESNRLLDQINKIAEDEILSTWNSIPDTFNCLKILAKAILSIFSSTWACESLFSELNFIKNKYRNRMTDESSSACVLLKLTKYEPVVMSTKIKKNVLFNQLHFDRLVDRLTSRDKVITMKDITNALMEEDEKNKSSKGNDKSNLKCSYCNRNSYIYNTNDCHIRNTGIMVINQHTSTVASTSRQSNSNSIATNVTNDKSVLINAVPKVLELEAAGGDPIITNEIGNSLFSRHSTTGIIVVKRGQSTLFWRKKKVLEFIGFKMKVKVKCDNQSANHIFNGSTMKKSRHFDLEIKKKIRKITRYI</sequence>
<dbReference type="EMBL" id="ASGP02000001">
    <property type="protein sequence ID" value="KAH9527757.1"/>
    <property type="molecule type" value="Genomic_DNA"/>
</dbReference>
<reference evidence="5" key="1">
    <citation type="submission" date="2013-05" db="EMBL/GenBank/DDBJ databases">
        <authorList>
            <person name="Yim A.K.Y."/>
            <person name="Chan T.F."/>
            <person name="Ji K.M."/>
            <person name="Liu X.Y."/>
            <person name="Zhou J.W."/>
            <person name="Li R.Q."/>
            <person name="Yang K.Y."/>
            <person name="Li J."/>
            <person name="Li M."/>
            <person name="Law P.T.W."/>
            <person name="Wu Y.L."/>
            <person name="Cai Z.L."/>
            <person name="Qin H."/>
            <person name="Bao Y."/>
            <person name="Leung R.K.K."/>
            <person name="Ng P.K.S."/>
            <person name="Zou J."/>
            <person name="Zhong X.J."/>
            <person name="Ran P.X."/>
            <person name="Zhong N.S."/>
            <person name="Liu Z.G."/>
            <person name="Tsui S.K.W."/>
        </authorList>
    </citation>
    <scope>NUCLEOTIDE SEQUENCE</scope>
    <source>
        <strain evidence="5">Derf</strain>
        <tissue evidence="5">Whole organism</tissue>
    </source>
</reference>
<dbReference type="GO" id="GO:0046983">
    <property type="term" value="F:protein dimerization activity"/>
    <property type="evidence" value="ECO:0007669"/>
    <property type="project" value="InterPro"/>
</dbReference>
<dbReference type="SUPFAM" id="SSF53098">
    <property type="entry name" value="Ribonuclease H-like"/>
    <property type="match status" value="1"/>
</dbReference>
<keyword evidence="6" id="KW-1185">Reference proteome</keyword>
<evidence type="ECO:0000256" key="1">
    <source>
        <dbReference type="SAM" id="MobiDB-lite"/>
    </source>
</evidence>
<feature type="region of interest" description="Disordered" evidence="1">
    <location>
        <begin position="211"/>
        <end position="233"/>
    </location>
</feature>
<dbReference type="Pfam" id="PF05699">
    <property type="entry name" value="Dimer_Tnp_hAT"/>
    <property type="match status" value="1"/>
</dbReference>
<accession>A0A922LBF7</accession>
<dbReference type="CDD" id="cd09272">
    <property type="entry name" value="RNase_HI_RT_Ty1"/>
    <property type="match status" value="1"/>
</dbReference>